<organism evidence="1 2">
    <name type="scientific">Methanosalsum zhilinae (strain DSM 4017 / NBRC 107636 / OCM 62 / WeN5)</name>
    <name type="common">Methanohalophilus zhilinae</name>
    <dbReference type="NCBI Taxonomy" id="679901"/>
    <lineage>
        <taxon>Archaea</taxon>
        <taxon>Methanobacteriati</taxon>
        <taxon>Methanobacteriota</taxon>
        <taxon>Stenosarchaea group</taxon>
        <taxon>Methanomicrobia</taxon>
        <taxon>Methanosarcinales</taxon>
        <taxon>Methanosarcinaceae</taxon>
        <taxon>Methanosalsum</taxon>
    </lineage>
</organism>
<name>F7XNC0_METZD</name>
<dbReference type="OrthoDB" id="92278at2157"/>
<dbReference type="HOGENOM" id="CLU_161126_0_0_2"/>
<proteinExistence type="predicted"/>
<dbReference type="RefSeq" id="WP_013897520.1">
    <property type="nucleotide sequence ID" value="NC_015676.1"/>
</dbReference>
<sequence>MIKEETLHEKDQYDYDFVNDSFYAFPKNRSYKSSFIMDDIILDVNEKNEFAGIEILDASKKFGISKSDLRSPVKLKVHLQIKKDVIIIGLEITVSKRNQKVSKTISESGLNDMNLPPGSATLALA</sequence>
<evidence type="ECO:0008006" key="3">
    <source>
        <dbReference type="Google" id="ProtNLM"/>
    </source>
</evidence>
<keyword evidence="2" id="KW-1185">Reference proteome</keyword>
<protein>
    <recommendedName>
        <fullName evidence="3">DUF2283 domain-containing protein</fullName>
    </recommendedName>
</protein>
<dbReference type="Proteomes" id="UP000006622">
    <property type="component" value="Chromosome"/>
</dbReference>
<dbReference type="AlphaFoldDB" id="F7XNC0"/>
<dbReference type="Pfam" id="PF10049">
    <property type="entry name" value="DUF2283"/>
    <property type="match status" value="1"/>
</dbReference>
<reference evidence="1 2" key="1">
    <citation type="submission" date="2010-07" db="EMBL/GenBank/DDBJ databases">
        <title>The complete genome of Methanosalsum zhilinae DSM 4017.</title>
        <authorList>
            <consortium name="US DOE Joint Genome Institute (JGI-PGF)"/>
            <person name="Lucas S."/>
            <person name="Copeland A."/>
            <person name="Lapidus A."/>
            <person name="Glavina del Rio T."/>
            <person name="Dalin E."/>
            <person name="Tice H."/>
            <person name="Bruce D."/>
            <person name="Goodwin L."/>
            <person name="Pitluck S."/>
            <person name="Kyrpides N."/>
            <person name="Mavromatis K."/>
            <person name="Ovchinnikova G."/>
            <person name="Daligault H."/>
            <person name="Detter J.C."/>
            <person name="Han C."/>
            <person name="Tapia R."/>
            <person name="Larimer F."/>
            <person name="Land M."/>
            <person name="Hauser L."/>
            <person name="Markowitz V."/>
            <person name="Cheng J.-F."/>
            <person name="Hugenholtz P."/>
            <person name="Woyke T."/>
            <person name="Wu D."/>
            <person name="Spring S."/>
            <person name="Schueler E."/>
            <person name="Brambilla E."/>
            <person name="Klenk H.-P."/>
            <person name="Eisen J.A."/>
        </authorList>
    </citation>
    <scope>NUCLEOTIDE SEQUENCE [LARGE SCALE GENOMIC DNA]</scope>
    <source>
        <strain evidence="2">DSM 4017 / NBRC 107636 / OCM 62 / WeN5</strain>
    </source>
</reference>
<evidence type="ECO:0000313" key="2">
    <source>
        <dbReference type="Proteomes" id="UP000006622"/>
    </source>
</evidence>
<gene>
    <name evidence="1" type="ordered locus">Mzhil_0202</name>
</gene>
<dbReference type="KEGG" id="mzh:Mzhil_0202"/>
<accession>F7XNC0</accession>
<dbReference type="GeneID" id="10821799"/>
<dbReference type="InterPro" id="IPR019270">
    <property type="entry name" value="DUF2283"/>
</dbReference>
<evidence type="ECO:0000313" key="1">
    <source>
        <dbReference type="EMBL" id="AEH60081.1"/>
    </source>
</evidence>
<dbReference type="EMBL" id="CP002101">
    <property type="protein sequence ID" value="AEH60081.1"/>
    <property type="molecule type" value="Genomic_DNA"/>
</dbReference>
<dbReference type="STRING" id="679901.Mzhil_0202"/>